<gene>
    <name evidence="2" type="ORF">K7X08_018044</name>
</gene>
<comment type="caution">
    <text evidence="2">The sequence shown here is derived from an EMBL/GenBank/DDBJ whole genome shotgun (WGS) entry which is preliminary data.</text>
</comment>
<feature type="region of interest" description="Disordered" evidence="1">
    <location>
        <begin position="146"/>
        <end position="170"/>
    </location>
</feature>
<protein>
    <submittedName>
        <fullName evidence="2">Uncharacterized protein</fullName>
    </submittedName>
</protein>
<proteinExistence type="predicted"/>
<keyword evidence="3" id="KW-1185">Reference proteome</keyword>
<name>A0A9Q1RA38_9SOLA</name>
<evidence type="ECO:0000313" key="3">
    <source>
        <dbReference type="Proteomes" id="UP001152561"/>
    </source>
</evidence>
<sequence length="170" mass="19711">MNPQKIVEGCFFDDFITKVITLCILLIDIPKRSHPEMETITTSENSNTHAYTRLDFLNRSCTPGLAINSIGIKVEGLEKGMNLYRLQKERKLRTKFKDFKRHTNAEREKENEVALSKIAMIEKELETKEVRMYSQAIRALKQIQVEDKEPKGKGERVDNNYAKAHRGKKL</sequence>
<reference evidence="3" key="1">
    <citation type="journal article" date="2023" name="Proc. Natl. Acad. Sci. U.S.A.">
        <title>Genomic and structural basis for evolution of tropane alkaloid biosynthesis.</title>
        <authorList>
            <person name="Wanga Y.-J."/>
            <person name="Taina T."/>
            <person name="Yua J.-Y."/>
            <person name="Lia J."/>
            <person name="Xua B."/>
            <person name="Chenc J."/>
            <person name="D'Auriad J.C."/>
            <person name="Huanga J.-P."/>
            <person name="Huanga S.-X."/>
        </authorList>
    </citation>
    <scope>NUCLEOTIDE SEQUENCE [LARGE SCALE GENOMIC DNA]</scope>
    <source>
        <strain evidence="3">cv. KIB-2019</strain>
    </source>
</reference>
<dbReference type="AlphaFoldDB" id="A0A9Q1RA38"/>
<evidence type="ECO:0000256" key="1">
    <source>
        <dbReference type="SAM" id="MobiDB-lite"/>
    </source>
</evidence>
<accession>A0A9Q1RA38</accession>
<evidence type="ECO:0000313" key="2">
    <source>
        <dbReference type="EMBL" id="KAJ8545461.1"/>
    </source>
</evidence>
<feature type="compositionally biased region" description="Basic and acidic residues" evidence="1">
    <location>
        <begin position="146"/>
        <end position="158"/>
    </location>
</feature>
<dbReference type="EMBL" id="JAJAGQ010000013">
    <property type="protein sequence ID" value="KAJ8545461.1"/>
    <property type="molecule type" value="Genomic_DNA"/>
</dbReference>
<dbReference type="Proteomes" id="UP001152561">
    <property type="component" value="Unassembled WGS sequence"/>
</dbReference>
<organism evidence="2 3">
    <name type="scientific">Anisodus acutangulus</name>
    <dbReference type="NCBI Taxonomy" id="402998"/>
    <lineage>
        <taxon>Eukaryota</taxon>
        <taxon>Viridiplantae</taxon>
        <taxon>Streptophyta</taxon>
        <taxon>Embryophyta</taxon>
        <taxon>Tracheophyta</taxon>
        <taxon>Spermatophyta</taxon>
        <taxon>Magnoliopsida</taxon>
        <taxon>eudicotyledons</taxon>
        <taxon>Gunneridae</taxon>
        <taxon>Pentapetalae</taxon>
        <taxon>asterids</taxon>
        <taxon>lamiids</taxon>
        <taxon>Solanales</taxon>
        <taxon>Solanaceae</taxon>
        <taxon>Solanoideae</taxon>
        <taxon>Hyoscyameae</taxon>
        <taxon>Anisodus</taxon>
    </lineage>
</organism>